<evidence type="ECO:0000256" key="1">
    <source>
        <dbReference type="ARBA" id="ARBA00005085"/>
    </source>
</evidence>
<dbReference type="Pfam" id="PF21948">
    <property type="entry name" value="LplA-B_cat"/>
    <property type="match status" value="1"/>
</dbReference>
<evidence type="ECO:0000256" key="4">
    <source>
        <dbReference type="ARBA" id="ARBA00022598"/>
    </source>
</evidence>
<comment type="pathway">
    <text evidence="2">Protein modification; protein lipoylation via exogenous pathway; protein N(6)-(lipoyl)lysine from lipoate: step 1/2.</text>
</comment>
<dbReference type="KEGG" id="ntr:B0W44_06895"/>
<evidence type="ECO:0000259" key="8">
    <source>
        <dbReference type="PROSITE" id="PS51733"/>
    </source>
</evidence>
<dbReference type="AlphaFoldDB" id="A0A1U9K690"/>
<dbReference type="InterPro" id="IPR004143">
    <property type="entry name" value="BPL_LPL_catalytic"/>
</dbReference>
<dbReference type="PROSITE" id="PS51733">
    <property type="entry name" value="BPL_LPL_CATALYTIC"/>
    <property type="match status" value="1"/>
</dbReference>
<dbReference type="SUPFAM" id="SSF82649">
    <property type="entry name" value="SufE/NifU"/>
    <property type="match status" value="1"/>
</dbReference>
<gene>
    <name evidence="9" type="ORF">B0W44_06895</name>
</gene>
<evidence type="ECO:0000256" key="7">
    <source>
        <dbReference type="ARBA" id="ARBA00048037"/>
    </source>
</evidence>
<dbReference type="Proteomes" id="UP000188603">
    <property type="component" value="Chromosome"/>
</dbReference>
<name>A0A1U9K690_9BACL</name>
<dbReference type="CDD" id="cd16443">
    <property type="entry name" value="LplA"/>
    <property type="match status" value="1"/>
</dbReference>
<comment type="catalytic activity">
    <reaction evidence="7">
        <text>L-lysyl-[lipoyl-carrier protein] + (R)-lipoate + ATP = N(6)-[(R)-lipoyl]-L-lysyl-[lipoyl-carrier protein] + AMP + diphosphate + H(+)</text>
        <dbReference type="Rhea" id="RHEA:49288"/>
        <dbReference type="Rhea" id="RHEA-COMP:10500"/>
        <dbReference type="Rhea" id="RHEA-COMP:10502"/>
        <dbReference type="ChEBI" id="CHEBI:15378"/>
        <dbReference type="ChEBI" id="CHEBI:29969"/>
        <dbReference type="ChEBI" id="CHEBI:30616"/>
        <dbReference type="ChEBI" id="CHEBI:33019"/>
        <dbReference type="ChEBI" id="CHEBI:83088"/>
        <dbReference type="ChEBI" id="CHEBI:83099"/>
        <dbReference type="ChEBI" id="CHEBI:456215"/>
        <dbReference type="EC" id="6.3.1.20"/>
    </reaction>
</comment>
<evidence type="ECO:0000313" key="10">
    <source>
        <dbReference type="Proteomes" id="UP000188603"/>
    </source>
</evidence>
<dbReference type="InterPro" id="IPR045864">
    <property type="entry name" value="aa-tRNA-synth_II/BPL/LPL"/>
</dbReference>
<evidence type="ECO:0000256" key="2">
    <source>
        <dbReference type="ARBA" id="ARBA00005124"/>
    </source>
</evidence>
<dbReference type="GO" id="GO:0005737">
    <property type="term" value="C:cytoplasm"/>
    <property type="evidence" value="ECO:0007669"/>
    <property type="project" value="TreeGrafter"/>
</dbReference>
<keyword evidence="5" id="KW-0547">Nucleotide-binding</keyword>
<dbReference type="OrthoDB" id="9788148at2"/>
<dbReference type="STRING" id="1471761.B0W44_06895"/>
<evidence type="ECO:0000313" key="9">
    <source>
        <dbReference type="EMBL" id="AQS55551.1"/>
    </source>
</evidence>
<accession>A0A1U9K690</accession>
<dbReference type="FunFam" id="3.30.930.10:FF:000072">
    <property type="entry name" value="Lipoate--protein ligase"/>
    <property type="match status" value="1"/>
</dbReference>
<dbReference type="EMBL" id="CP019699">
    <property type="protein sequence ID" value="AQS55551.1"/>
    <property type="molecule type" value="Genomic_DNA"/>
</dbReference>
<dbReference type="RefSeq" id="WP_077719417.1">
    <property type="nucleotide sequence ID" value="NZ_CP019699.1"/>
</dbReference>
<dbReference type="SUPFAM" id="SSF55681">
    <property type="entry name" value="Class II aaRS and biotin synthetases"/>
    <property type="match status" value="1"/>
</dbReference>
<keyword evidence="10" id="KW-1185">Reference proteome</keyword>
<dbReference type="UniPathway" id="UPA00537">
    <property type="reaction ID" value="UER00594"/>
</dbReference>
<organism evidence="9 10">
    <name type="scientific">Novibacillus thermophilus</name>
    <dbReference type="NCBI Taxonomy" id="1471761"/>
    <lineage>
        <taxon>Bacteria</taxon>
        <taxon>Bacillati</taxon>
        <taxon>Bacillota</taxon>
        <taxon>Bacilli</taxon>
        <taxon>Bacillales</taxon>
        <taxon>Thermoactinomycetaceae</taxon>
        <taxon>Novibacillus</taxon>
    </lineage>
</organism>
<dbReference type="Gene3D" id="3.30.930.10">
    <property type="entry name" value="Bira Bifunctional Protein, Domain 2"/>
    <property type="match status" value="1"/>
</dbReference>
<feature type="domain" description="BPL/LPL catalytic" evidence="8">
    <location>
        <begin position="26"/>
        <end position="212"/>
    </location>
</feature>
<dbReference type="EC" id="6.3.1.20" evidence="3"/>
<dbReference type="Gene3D" id="3.30.390.50">
    <property type="entry name" value="CO dehydrogenase flavoprotein, C-terminal domain"/>
    <property type="match status" value="1"/>
</dbReference>
<dbReference type="NCBIfam" id="TIGR00545">
    <property type="entry name" value="lipoyltrans"/>
    <property type="match status" value="1"/>
</dbReference>
<comment type="pathway">
    <text evidence="1">Protein modification; protein lipoylation via exogenous pathway; protein N(6)-(lipoyl)lysine from lipoate: step 2/2.</text>
</comment>
<dbReference type="InterPro" id="IPR004562">
    <property type="entry name" value="LipoylTrfase_LipoateP_Ligase"/>
</dbReference>
<keyword evidence="6" id="KW-0067">ATP-binding</keyword>
<keyword evidence="4 9" id="KW-0436">Ligase</keyword>
<evidence type="ECO:0000256" key="5">
    <source>
        <dbReference type="ARBA" id="ARBA00022741"/>
    </source>
</evidence>
<dbReference type="PANTHER" id="PTHR12561">
    <property type="entry name" value="LIPOATE-PROTEIN LIGASE"/>
    <property type="match status" value="1"/>
</dbReference>
<dbReference type="InterPro" id="IPR019491">
    <property type="entry name" value="Lipoate_protein_ligase_C"/>
</dbReference>
<dbReference type="Pfam" id="PF10437">
    <property type="entry name" value="Lip_prot_lig_C"/>
    <property type="match status" value="1"/>
</dbReference>
<evidence type="ECO:0000256" key="3">
    <source>
        <dbReference type="ARBA" id="ARBA00012367"/>
    </source>
</evidence>
<dbReference type="GO" id="GO:0009249">
    <property type="term" value="P:protein lipoylation"/>
    <property type="evidence" value="ECO:0007669"/>
    <property type="project" value="InterPro"/>
</dbReference>
<protein>
    <recommendedName>
        <fullName evidence="3">lipoate--protein ligase</fullName>
        <ecNumber evidence="3">6.3.1.20</ecNumber>
    </recommendedName>
</protein>
<proteinExistence type="predicted"/>
<dbReference type="GO" id="GO:0017118">
    <property type="term" value="F:lipoyltransferase activity"/>
    <property type="evidence" value="ECO:0007669"/>
    <property type="project" value="TreeGrafter"/>
</dbReference>
<sequence length="328" mass="38142">MLYIQNDSTDPRYNLALEEYVFKHLKFEEDFIMLWQNEPSVIVGKNQNTVEEINVDYVEQHGIHVVRRSTGGGAVYHDLGNLNYTFITKADGTGIDFRKFTQPVIRVLNSLGVPAEFNSRNDIAIRGKKFSGNAQRVYKNRVLHHGTIMFNSKLEDVHNVLKVKAEKFKSKSVKSVRSRVTNISDYLPEPITIDEFKKLLLERLFLEQDSPKREYLLTEEDQAEIRKMMEEKYANWEWNYGYSPKFNYEKTDRFDGGTLQVRLNVVKGIIEECKIYGDFFGVEDVQDVENRLKGVRYDRAAIQEALQGVDLDPYFGGITRDELLSCFF</sequence>
<reference evidence="9 10" key="1">
    <citation type="journal article" date="2015" name="Int. J. Syst. Evol. Microbiol.">
        <title>Novibacillus thermophilus gen. nov., sp. nov., a Gram-staining-negative and moderately thermophilic member of the family Thermoactinomycetaceae.</title>
        <authorList>
            <person name="Yang G."/>
            <person name="Chen J."/>
            <person name="Zhou S."/>
        </authorList>
    </citation>
    <scope>NUCLEOTIDE SEQUENCE [LARGE SCALE GENOMIC DNA]</scope>
    <source>
        <strain evidence="9 10">SG-1</strain>
    </source>
</reference>
<dbReference type="PANTHER" id="PTHR12561:SF3">
    <property type="entry name" value="LIPOYLTRANSFERASE 1, MITOCHONDRIAL"/>
    <property type="match status" value="1"/>
</dbReference>
<dbReference type="GO" id="GO:0005524">
    <property type="term" value="F:ATP binding"/>
    <property type="evidence" value="ECO:0007669"/>
    <property type="project" value="UniProtKB-KW"/>
</dbReference>
<dbReference type="GO" id="GO:0016979">
    <property type="term" value="F:lipoate-protein ligase activity"/>
    <property type="evidence" value="ECO:0007669"/>
    <property type="project" value="UniProtKB-EC"/>
</dbReference>
<evidence type="ECO:0000256" key="6">
    <source>
        <dbReference type="ARBA" id="ARBA00022840"/>
    </source>
</evidence>